<dbReference type="SMART" id="SM00983">
    <property type="entry name" value="TPK_B1_binding"/>
    <property type="match status" value="1"/>
</dbReference>
<keyword evidence="8" id="KW-1185">Reference proteome</keyword>
<dbReference type="Proteomes" id="UP000184334">
    <property type="component" value="Unassembled WGS sequence"/>
</dbReference>
<keyword evidence="2" id="KW-0547">Nucleotide-binding</keyword>
<dbReference type="InterPro" id="IPR006282">
    <property type="entry name" value="Thi_PPkinase"/>
</dbReference>
<dbReference type="GO" id="GO:0030975">
    <property type="term" value="F:thiamine binding"/>
    <property type="evidence" value="ECO:0007669"/>
    <property type="project" value="InterPro"/>
</dbReference>
<evidence type="ECO:0000256" key="5">
    <source>
        <dbReference type="NCBIfam" id="TIGR01378"/>
    </source>
</evidence>
<comment type="caution">
    <text evidence="7">The sequence shown here is derived from an EMBL/GenBank/DDBJ whole genome shotgun (WGS) entry which is preliminary data.</text>
</comment>
<dbReference type="SUPFAM" id="SSF63999">
    <property type="entry name" value="Thiamin pyrophosphokinase, catalytic domain"/>
    <property type="match status" value="1"/>
</dbReference>
<dbReference type="GO" id="GO:0009229">
    <property type="term" value="P:thiamine diphosphate biosynthetic process"/>
    <property type="evidence" value="ECO:0007669"/>
    <property type="project" value="InterPro"/>
</dbReference>
<dbReference type="InterPro" id="IPR007371">
    <property type="entry name" value="TPK_catalytic"/>
</dbReference>
<dbReference type="PANTHER" id="PTHR41299:SF1">
    <property type="entry name" value="THIAMINE PYROPHOSPHOKINASE"/>
    <property type="match status" value="1"/>
</dbReference>
<feature type="domain" description="Thiamin pyrophosphokinase thiamin-binding" evidence="6">
    <location>
        <begin position="145"/>
        <end position="203"/>
    </location>
</feature>
<gene>
    <name evidence="7" type="ORF">SAMN02745164_01628</name>
</gene>
<dbReference type="AlphaFoldDB" id="A0A1M4Y9N4"/>
<dbReference type="EMBL" id="FQUI01000029">
    <property type="protein sequence ID" value="SHF02491.1"/>
    <property type="molecule type" value="Genomic_DNA"/>
</dbReference>
<reference evidence="7" key="1">
    <citation type="submission" date="2016-11" db="EMBL/GenBank/DDBJ databases">
        <authorList>
            <person name="Varghese N."/>
            <person name="Submissions S."/>
        </authorList>
    </citation>
    <scope>NUCLEOTIDE SEQUENCE [LARGE SCALE GENOMIC DNA]</scope>
    <source>
        <strain evidence="7">DSM 16785</strain>
    </source>
</reference>
<evidence type="ECO:0000256" key="2">
    <source>
        <dbReference type="ARBA" id="ARBA00022741"/>
    </source>
</evidence>
<sequence>MQTFIVSGGNPKSSLKYYKNIIDDSDILIAVDKGIELFKTIDIEPDYLIGDLDSASQESIEWAESNGVEIIKYRPEKDFTDIDLAVEFALEKKANKIIISGFLGNRLDHIWGAIVLLNKFNANIFFEEEFLEISKIPKNFEKVVEIGETWSILSLTEKTEGIYLEGFKYPLKNGALFFNNPIGISNETINDKIEISYTKGCLIYFRWKKNNQRK</sequence>
<keyword evidence="1" id="KW-0808">Transferase</keyword>
<proteinExistence type="predicted"/>
<name>A0A1M4Y9N4_MARH1</name>
<keyword evidence="4" id="KW-0067">ATP-binding</keyword>
<dbReference type="RefSeq" id="WP_072865277.1">
    <property type="nucleotide sequence ID" value="NZ_FQUI01000029.1"/>
</dbReference>
<evidence type="ECO:0000256" key="4">
    <source>
        <dbReference type="ARBA" id="ARBA00022840"/>
    </source>
</evidence>
<evidence type="ECO:0000259" key="6">
    <source>
        <dbReference type="SMART" id="SM00983"/>
    </source>
</evidence>
<evidence type="ECO:0000313" key="7">
    <source>
        <dbReference type="EMBL" id="SHF02491.1"/>
    </source>
</evidence>
<accession>A0A1M4Y9N4</accession>
<dbReference type="Gene3D" id="3.40.50.10240">
    <property type="entry name" value="Thiamin pyrophosphokinase, catalytic domain"/>
    <property type="match status" value="1"/>
</dbReference>
<dbReference type="STRING" id="1122195.SAMN02745164_01628"/>
<organism evidence="7 8">
    <name type="scientific">Marinitoga hydrogenitolerans (strain DSM 16785 / JCM 12826 / AT1271)</name>
    <dbReference type="NCBI Taxonomy" id="1122195"/>
    <lineage>
        <taxon>Bacteria</taxon>
        <taxon>Thermotogati</taxon>
        <taxon>Thermotogota</taxon>
        <taxon>Thermotogae</taxon>
        <taxon>Petrotogales</taxon>
        <taxon>Petrotogaceae</taxon>
        <taxon>Marinitoga</taxon>
    </lineage>
</organism>
<dbReference type="GO" id="GO:0005524">
    <property type="term" value="F:ATP binding"/>
    <property type="evidence" value="ECO:0007669"/>
    <property type="project" value="UniProtKB-KW"/>
</dbReference>
<dbReference type="NCBIfam" id="TIGR01378">
    <property type="entry name" value="thi_PPkinase"/>
    <property type="match status" value="1"/>
</dbReference>
<dbReference type="SUPFAM" id="SSF63862">
    <property type="entry name" value="Thiamin pyrophosphokinase, substrate-binding domain"/>
    <property type="match status" value="1"/>
</dbReference>
<dbReference type="EC" id="2.7.6.2" evidence="5"/>
<evidence type="ECO:0000313" key="8">
    <source>
        <dbReference type="Proteomes" id="UP000184334"/>
    </source>
</evidence>
<dbReference type="Pfam" id="PF04265">
    <property type="entry name" value="TPK_B1_binding"/>
    <property type="match status" value="1"/>
</dbReference>
<dbReference type="InterPro" id="IPR036759">
    <property type="entry name" value="TPK_catalytic_sf"/>
</dbReference>
<evidence type="ECO:0000256" key="3">
    <source>
        <dbReference type="ARBA" id="ARBA00022777"/>
    </source>
</evidence>
<dbReference type="GO" id="GO:0016301">
    <property type="term" value="F:kinase activity"/>
    <property type="evidence" value="ECO:0007669"/>
    <property type="project" value="UniProtKB-KW"/>
</dbReference>
<evidence type="ECO:0000256" key="1">
    <source>
        <dbReference type="ARBA" id="ARBA00022679"/>
    </source>
</evidence>
<dbReference type="InterPro" id="IPR007373">
    <property type="entry name" value="Thiamin_PyroPKinase_B1-bd"/>
</dbReference>
<dbReference type="GO" id="GO:0004788">
    <property type="term" value="F:thiamine diphosphokinase activity"/>
    <property type="evidence" value="ECO:0007669"/>
    <property type="project" value="UniProtKB-UniRule"/>
</dbReference>
<dbReference type="GO" id="GO:0006772">
    <property type="term" value="P:thiamine metabolic process"/>
    <property type="evidence" value="ECO:0007669"/>
    <property type="project" value="UniProtKB-UniRule"/>
</dbReference>
<dbReference type="Pfam" id="PF04263">
    <property type="entry name" value="TPK_catalytic"/>
    <property type="match status" value="1"/>
</dbReference>
<keyword evidence="3" id="KW-0418">Kinase</keyword>
<dbReference type="InterPro" id="IPR036371">
    <property type="entry name" value="TPK_B1-bd_sf"/>
</dbReference>
<protein>
    <recommendedName>
        <fullName evidence="5">Thiamine diphosphokinase</fullName>
        <ecNumber evidence="5">2.7.6.2</ecNumber>
    </recommendedName>
</protein>
<dbReference type="CDD" id="cd07995">
    <property type="entry name" value="TPK"/>
    <property type="match status" value="1"/>
</dbReference>
<dbReference type="PANTHER" id="PTHR41299">
    <property type="entry name" value="THIAMINE PYROPHOSPHOKINASE"/>
    <property type="match status" value="1"/>
</dbReference>
<dbReference type="OrthoDB" id="9804377at2"/>
<dbReference type="InterPro" id="IPR053149">
    <property type="entry name" value="TPK"/>
</dbReference>